<evidence type="ECO:0008006" key="4">
    <source>
        <dbReference type="Google" id="ProtNLM"/>
    </source>
</evidence>
<feature type="transmembrane region" description="Helical" evidence="1">
    <location>
        <begin position="163"/>
        <end position="182"/>
    </location>
</feature>
<evidence type="ECO:0000313" key="2">
    <source>
        <dbReference type="EMBL" id="TKJ39914.1"/>
    </source>
</evidence>
<proteinExistence type="predicted"/>
<keyword evidence="1" id="KW-0472">Membrane</keyword>
<feature type="transmembrane region" description="Helical" evidence="1">
    <location>
        <begin position="20"/>
        <end position="42"/>
    </location>
</feature>
<comment type="caution">
    <text evidence="2">The sequence shown here is derived from an EMBL/GenBank/DDBJ whole genome shotgun (WGS) entry which is preliminary data.</text>
</comment>
<evidence type="ECO:0000256" key="1">
    <source>
        <dbReference type="SAM" id="Phobius"/>
    </source>
</evidence>
<feature type="transmembrane region" description="Helical" evidence="1">
    <location>
        <begin position="62"/>
        <end position="87"/>
    </location>
</feature>
<name>A0A532UY74_UNCT6</name>
<accession>A0A532UY74</accession>
<dbReference type="Proteomes" id="UP000317778">
    <property type="component" value="Unassembled WGS sequence"/>
</dbReference>
<dbReference type="AlphaFoldDB" id="A0A532UY74"/>
<sequence>MSILFNPRRFFSEIGKTLQLAPMLVVIRWVGTASFITLPLWLFRMEPFVKPWLPIPAEGYYFWQLIFLLPYGIVLTLLLSGSSLLILRGGGRFGTRFRAVFAIISYGLFLPWIFCLAWDLFLIFSGHWTLAWAMPIHTTAVVAEGFLYAYGFHRVFGTSWGRAALIATLNSLIFIGLSALIVR</sequence>
<keyword evidence="1" id="KW-1133">Transmembrane helix</keyword>
<keyword evidence="1" id="KW-0812">Transmembrane</keyword>
<evidence type="ECO:0000313" key="3">
    <source>
        <dbReference type="Proteomes" id="UP000317778"/>
    </source>
</evidence>
<organism evidence="2 3">
    <name type="scientific">candidate division TA06 bacterium B3_TA06</name>
    <dbReference type="NCBI Taxonomy" id="2012487"/>
    <lineage>
        <taxon>Bacteria</taxon>
        <taxon>Bacteria division TA06</taxon>
    </lineage>
</organism>
<protein>
    <recommendedName>
        <fullName evidence="4">Yip1 domain-containing protein</fullName>
    </recommendedName>
</protein>
<feature type="transmembrane region" description="Helical" evidence="1">
    <location>
        <begin position="99"/>
        <end position="124"/>
    </location>
</feature>
<dbReference type="EMBL" id="NJBO01000021">
    <property type="protein sequence ID" value="TKJ39914.1"/>
    <property type="molecule type" value="Genomic_DNA"/>
</dbReference>
<feature type="transmembrane region" description="Helical" evidence="1">
    <location>
        <begin position="130"/>
        <end position="151"/>
    </location>
</feature>
<gene>
    <name evidence="2" type="ORF">CEE36_10045</name>
</gene>
<reference evidence="2 3" key="1">
    <citation type="submission" date="2017-06" db="EMBL/GenBank/DDBJ databases">
        <title>Novel microbial phyla capable of carbon fixation and sulfur reduction in deep-sea sediments.</title>
        <authorList>
            <person name="Huang J."/>
            <person name="Baker B."/>
            <person name="Wang Y."/>
        </authorList>
    </citation>
    <scope>NUCLEOTIDE SEQUENCE [LARGE SCALE GENOMIC DNA]</scope>
    <source>
        <strain evidence="2">B3_TA06</strain>
    </source>
</reference>